<comment type="caution">
    <text evidence="1">The sequence shown here is derived from an EMBL/GenBank/DDBJ whole genome shotgun (WGS) entry which is preliminary data.</text>
</comment>
<dbReference type="AlphaFoldDB" id="A0A645GEL8"/>
<dbReference type="EMBL" id="VSSQ01073498">
    <property type="protein sequence ID" value="MPN24596.1"/>
    <property type="molecule type" value="Genomic_DNA"/>
</dbReference>
<reference evidence="1" key="1">
    <citation type="submission" date="2019-08" db="EMBL/GenBank/DDBJ databases">
        <authorList>
            <person name="Kucharzyk K."/>
            <person name="Murdoch R.W."/>
            <person name="Higgins S."/>
            <person name="Loffler F."/>
        </authorList>
    </citation>
    <scope>NUCLEOTIDE SEQUENCE</scope>
</reference>
<organism evidence="1">
    <name type="scientific">bioreactor metagenome</name>
    <dbReference type="NCBI Taxonomy" id="1076179"/>
    <lineage>
        <taxon>unclassified sequences</taxon>
        <taxon>metagenomes</taxon>
        <taxon>ecological metagenomes</taxon>
    </lineage>
</organism>
<protein>
    <submittedName>
        <fullName evidence="1">Uncharacterized protein</fullName>
    </submittedName>
</protein>
<name>A0A645GEL8_9ZZZZ</name>
<sequence>MKKLGIILLTAVNLFFISNNTISINLEKNSEKDSTLSTTIVGPLDEKDPIIFSIGK</sequence>
<accession>A0A645GEL8</accession>
<evidence type="ECO:0000313" key="1">
    <source>
        <dbReference type="EMBL" id="MPN24596.1"/>
    </source>
</evidence>
<gene>
    <name evidence="1" type="ORF">SDC9_171997</name>
</gene>
<proteinExistence type="predicted"/>